<dbReference type="EMBL" id="JACHXF010000039">
    <property type="protein sequence ID" value="MBB3101497.1"/>
    <property type="molecule type" value="Genomic_DNA"/>
</dbReference>
<comment type="caution">
    <text evidence="3">The sequence shown here is derived from an EMBL/GenBank/DDBJ whole genome shotgun (WGS) entry which is preliminary data.</text>
</comment>
<dbReference type="InterPro" id="IPR012347">
    <property type="entry name" value="Ferritin-like"/>
</dbReference>
<keyword evidence="1" id="KW-0732">Signal</keyword>
<reference evidence="3 4" key="1">
    <citation type="submission" date="2020-08" db="EMBL/GenBank/DDBJ databases">
        <title>Genomic Encyclopedia of Type Strains, Phase III (KMG-III): the genomes of soil and plant-associated and newly described type strains.</title>
        <authorList>
            <person name="Whitman W."/>
        </authorList>
    </citation>
    <scope>NUCLEOTIDE SEQUENCE [LARGE SCALE GENOMIC DNA]</scope>
    <source>
        <strain evidence="3 4">CECT 3287</strain>
    </source>
</reference>
<dbReference type="AlphaFoldDB" id="A0A7W5ASN8"/>
<dbReference type="InterPro" id="IPR019243">
    <property type="entry name" value="DUF2202"/>
</dbReference>
<name>A0A7W5ASN8_9ACTN</name>
<evidence type="ECO:0000259" key="2">
    <source>
        <dbReference type="Pfam" id="PF09968"/>
    </source>
</evidence>
<evidence type="ECO:0000256" key="1">
    <source>
        <dbReference type="SAM" id="SignalP"/>
    </source>
</evidence>
<feature type="domain" description="DUF2202" evidence="2">
    <location>
        <begin position="81"/>
        <end position="212"/>
    </location>
</feature>
<accession>A0A7W5ASN8</accession>
<protein>
    <recommendedName>
        <fullName evidence="2">DUF2202 domain-containing protein</fullName>
    </recommendedName>
</protein>
<proteinExistence type="predicted"/>
<feature type="signal peptide" evidence="1">
    <location>
        <begin position="1"/>
        <end position="25"/>
    </location>
</feature>
<dbReference type="SUPFAM" id="SSF47240">
    <property type="entry name" value="Ferritin-like"/>
    <property type="match status" value="1"/>
</dbReference>
<dbReference type="Proteomes" id="UP000590749">
    <property type="component" value="Unassembled WGS sequence"/>
</dbReference>
<evidence type="ECO:0000313" key="3">
    <source>
        <dbReference type="EMBL" id="MBB3101497.1"/>
    </source>
</evidence>
<dbReference type="Gene3D" id="1.20.1260.10">
    <property type="match status" value="1"/>
</dbReference>
<gene>
    <name evidence="3" type="ORF">FHR83_009226</name>
</gene>
<dbReference type="RefSeq" id="WP_183227905.1">
    <property type="nucleotide sequence ID" value="NZ_BMPW01000042.1"/>
</dbReference>
<organism evidence="3 4">
    <name type="scientific">Actinoplanes campanulatus</name>
    <dbReference type="NCBI Taxonomy" id="113559"/>
    <lineage>
        <taxon>Bacteria</taxon>
        <taxon>Bacillati</taxon>
        <taxon>Actinomycetota</taxon>
        <taxon>Actinomycetes</taxon>
        <taxon>Micromonosporales</taxon>
        <taxon>Micromonosporaceae</taxon>
        <taxon>Actinoplanes</taxon>
    </lineage>
</organism>
<feature type="chain" id="PRO_5031362564" description="DUF2202 domain-containing protein" evidence="1">
    <location>
        <begin position="26"/>
        <end position="216"/>
    </location>
</feature>
<evidence type="ECO:0000313" key="4">
    <source>
        <dbReference type="Proteomes" id="UP000590749"/>
    </source>
</evidence>
<dbReference type="Pfam" id="PF09968">
    <property type="entry name" value="DUF2202"/>
    <property type="match status" value="1"/>
</dbReference>
<dbReference type="InterPro" id="IPR009078">
    <property type="entry name" value="Ferritin-like_SF"/>
</dbReference>
<keyword evidence="4" id="KW-1185">Reference proteome</keyword>
<sequence length="216" mass="22364">MKTITRRAATVVTAGALTLGGPTVAAPALAGHGPFGGFAPTGTATADRGPGYGMGMGYGACPGSSLTAEQGTLDDAQKAALTALAQKEKLAHDLYAAFAARYDAPIFDHIAMAETHHLDAVRTLLRRYGVTDPTADQKAGTFTDPAVQADHDKLLAEGGKSLSAALAAAQQSERDDIAALRSALDGLSAPDAEQVYTRLLTASERHLAAFTRWSTR</sequence>